<evidence type="ECO:0000256" key="3">
    <source>
        <dbReference type="SAM" id="MobiDB-lite"/>
    </source>
</evidence>
<dbReference type="EMBL" id="WBMR01000129">
    <property type="protein sequence ID" value="KAB2371170.1"/>
    <property type="molecule type" value="Genomic_DNA"/>
</dbReference>
<dbReference type="InterPro" id="IPR001763">
    <property type="entry name" value="Rhodanese-like_dom"/>
</dbReference>
<evidence type="ECO:0000313" key="5">
    <source>
        <dbReference type="EMBL" id="KAB2371170.1"/>
    </source>
</evidence>
<gene>
    <name evidence="5" type="ORF">F9B16_32750</name>
</gene>
<feature type="region of interest" description="Disordered" evidence="3">
    <location>
        <begin position="219"/>
        <end position="242"/>
    </location>
</feature>
<dbReference type="AlphaFoldDB" id="A0A6L3VPV4"/>
<dbReference type="OrthoDB" id="9781034at2"/>
<sequence>MSRDPCWSRRVPGAAVRRLPVVTNPAEPLLNPGDEGQTGDVHPLIEVPALDRLLRRQTPLVLLDVRWHLAGPPGIDSYRKGHLPGAVFVDLDRDVAGPPGPAGRHPLPASGDFEAAMRRAGVSGDRLVVVYDDADSTSAARVWWSLRYFGHDKVRVLNGGYRAWTEAGHAVTTEEPDVKPGDFFARPGRLPVLDAEGAGALATAGVLLDARAAERYRGETEPVDPVAGHIPGARNAPTSGNVGVDGRFLPPELLRERFAQLGATDALDVGAYCGSGVTAAHEILALNLAGIPAALYVGSWSNWVADPGNPVATGDT</sequence>
<dbReference type="SUPFAM" id="SSF52821">
    <property type="entry name" value="Rhodanese/Cell cycle control phosphatase"/>
    <property type="match status" value="2"/>
</dbReference>
<reference evidence="5 6" key="1">
    <citation type="submission" date="2019-09" db="EMBL/GenBank/DDBJ databases">
        <title>Actinomadura physcomitrii sp. nov., a novel actinomycete isolated from moss [Physcomitrium sphaericum (Ludw) Fuernr].</title>
        <authorList>
            <person name="Liu C."/>
            <person name="Zhuang X."/>
        </authorList>
    </citation>
    <scope>NUCLEOTIDE SEQUENCE [LARGE SCALE GENOMIC DNA]</scope>
    <source>
        <strain evidence="5 6">CYP1-1B</strain>
    </source>
</reference>
<dbReference type="InterPro" id="IPR045078">
    <property type="entry name" value="TST/MPST-like"/>
</dbReference>
<dbReference type="Gene3D" id="3.40.250.10">
    <property type="entry name" value="Rhodanese-like domain"/>
    <property type="match status" value="2"/>
</dbReference>
<feature type="domain" description="Rhodanese" evidence="4">
    <location>
        <begin position="206"/>
        <end position="312"/>
    </location>
</feature>
<dbReference type="PANTHER" id="PTHR11364:SF27">
    <property type="entry name" value="SULFURTRANSFERASE"/>
    <property type="match status" value="1"/>
</dbReference>
<dbReference type="Proteomes" id="UP000483004">
    <property type="component" value="Unassembled WGS sequence"/>
</dbReference>
<keyword evidence="6" id="KW-1185">Reference proteome</keyword>
<dbReference type="GO" id="GO:0004792">
    <property type="term" value="F:thiosulfate-cyanide sulfurtransferase activity"/>
    <property type="evidence" value="ECO:0007669"/>
    <property type="project" value="InterPro"/>
</dbReference>
<feature type="domain" description="Rhodanese" evidence="4">
    <location>
        <begin position="56"/>
        <end position="173"/>
    </location>
</feature>
<dbReference type="Pfam" id="PF00581">
    <property type="entry name" value="Rhodanese"/>
    <property type="match status" value="2"/>
</dbReference>
<proteinExistence type="predicted"/>
<name>A0A6L3VPV4_9ACTN</name>
<protein>
    <submittedName>
        <fullName evidence="5">Sulfurtransferase</fullName>
    </submittedName>
</protein>
<comment type="caution">
    <text evidence="5">The sequence shown here is derived from an EMBL/GenBank/DDBJ whole genome shotgun (WGS) entry which is preliminary data.</text>
</comment>
<dbReference type="InterPro" id="IPR001307">
    <property type="entry name" value="Thiosulphate_STrfase_CS"/>
</dbReference>
<keyword evidence="1 5" id="KW-0808">Transferase</keyword>
<organism evidence="5 6">
    <name type="scientific">Actinomadura montaniterrae</name>
    <dbReference type="NCBI Taxonomy" id="1803903"/>
    <lineage>
        <taxon>Bacteria</taxon>
        <taxon>Bacillati</taxon>
        <taxon>Actinomycetota</taxon>
        <taxon>Actinomycetes</taxon>
        <taxon>Streptosporangiales</taxon>
        <taxon>Thermomonosporaceae</taxon>
        <taxon>Actinomadura</taxon>
    </lineage>
</organism>
<evidence type="ECO:0000313" key="6">
    <source>
        <dbReference type="Proteomes" id="UP000483004"/>
    </source>
</evidence>
<dbReference type="PROSITE" id="PS00380">
    <property type="entry name" value="RHODANESE_1"/>
    <property type="match status" value="1"/>
</dbReference>
<evidence type="ECO:0000256" key="1">
    <source>
        <dbReference type="ARBA" id="ARBA00022679"/>
    </source>
</evidence>
<accession>A0A6L3VPV4</accession>
<dbReference type="SMART" id="SM00450">
    <property type="entry name" value="RHOD"/>
    <property type="match status" value="2"/>
</dbReference>
<dbReference type="PROSITE" id="PS50206">
    <property type="entry name" value="RHODANESE_3"/>
    <property type="match status" value="2"/>
</dbReference>
<evidence type="ECO:0000259" key="4">
    <source>
        <dbReference type="PROSITE" id="PS50206"/>
    </source>
</evidence>
<dbReference type="CDD" id="cd01449">
    <property type="entry name" value="TST_Repeat_2"/>
    <property type="match status" value="1"/>
</dbReference>
<evidence type="ECO:0000256" key="2">
    <source>
        <dbReference type="ARBA" id="ARBA00022737"/>
    </source>
</evidence>
<keyword evidence="2" id="KW-0677">Repeat</keyword>
<dbReference type="InterPro" id="IPR036873">
    <property type="entry name" value="Rhodanese-like_dom_sf"/>
</dbReference>
<dbReference type="PANTHER" id="PTHR11364">
    <property type="entry name" value="THIOSULFATE SULFERTANSFERASE"/>
    <property type="match status" value="1"/>
</dbReference>
<dbReference type="CDD" id="cd01448">
    <property type="entry name" value="TST_Repeat_1"/>
    <property type="match status" value="1"/>
</dbReference>